<keyword evidence="7" id="KW-0472">Membrane</keyword>
<dbReference type="PANTHER" id="PTHR16705:SF4">
    <property type="entry name" value="COMPLEXIN"/>
    <property type="match status" value="1"/>
</dbReference>
<dbReference type="AlphaFoldDB" id="A0A9J6FJC2"/>
<dbReference type="PANTHER" id="PTHR16705">
    <property type="entry name" value="COMPLEXIN"/>
    <property type="match status" value="1"/>
</dbReference>
<dbReference type="Gene3D" id="1.20.5.580">
    <property type="entry name" value="Single Helix bin"/>
    <property type="match status" value="1"/>
</dbReference>
<evidence type="ECO:0000313" key="8">
    <source>
        <dbReference type="EMBL" id="KAH9363051.1"/>
    </source>
</evidence>
<evidence type="ECO:0000256" key="5">
    <source>
        <dbReference type="ARBA" id="ARBA00037297"/>
    </source>
</evidence>
<feature type="transmembrane region" description="Helical" evidence="7">
    <location>
        <begin position="45"/>
        <end position="67"/>
    </location>
</feature>
<keyword evidence="3" id="KW-0268">Exocytosis</keyword>
<evidence type="ECO:0000256" key="4">
    <source>
        <dbReference type="ARBA" id="ARBA00022775"/>
    </source>
</evidence>
<dbReference type="InterPro" id="IPR008849">
    <property type="entry name" value="Synaphin"/>
</dbReference>
<comment type="similarity">
    <text evidence="1">Belongs to the complexin/synaphin family.</text>
</comment>
<dbReference type="GO" id="GO:0046928">
    <property type="term" value="P:regulation of neurotransmitter secretion"/>
    <property type="evidence" value="ECO:0007669"/>
    <property type="project" value="TreeGrafter"/>
</dbReference>
<feature type="compositionally biased region" description="Polar residues" evidence="6">
    <location>
        <begin position="1"/>
        <end position="16"/>
    </location>
</feature>
<dbReference type="Pfam" id="PF05835">
    <property type="entry name" value="Synaphin"/>
    <property type="match status" value="1"/>
</dbReference>
<dbReference type="GO" id="GO:0019905">
    <property type="term" value="F:syntaxin binding"/>
    <property type="evidence" value="ECO:0007669"/>
    <property type="project" value="InterPro"/>
</dbReference>
<evidence type="ECO:0000256" key="3">
    <source>
        <dbReference type="ARBA" id="ARBA00022483"/>
    </source>
</evidence>
<accession>A0A9J6FJC2</accession>
<name>A0A9J6FJC2_HAELO</name>
<dbReference type="GO" id="GO:0031201">
    <property type="term" value="C:SNARE complex"/>
    <property type="evidence" value="ECO:0007669"/>
    <property type="project" value="TreeGrafter"/>
</dbReference>
<sequence>MVSYVSNKNGARNGNPASRRRHWPAVEEKRTTAVRRRRARAALRVLFWLICFRLFSFFFCTALWFLFGIVPNRLHTPTGRKTKLYEDEGIRESARIVNQQSGARSGPRIVVPCALCPVPRCCGSQIGGDGETSEDKEAEAEAEQERLEALREAEERRKEKHRRMEEEREKMRQQIRDKGIRKQHIARATTRTTYLAYTPCQKQIFHDKLMLG</sequence>
<dbReference type="EMBL" id="JABSTR010000001">
    <property type="protein sequence ID" value="KAH9363051.1"/>
    <property type="molecule type" value="Genomic_DNA"/>
</dbReference>
<keyword evidence="9" id="KW-1185">Reference proteome</keyword>
<dbReference type="CDD" id="cd22808">
    <property type="entry name" value="Complexin_NTD_CPLX_I_II"/>
    <property type="match status" value="1"/>
</dbReference>
<evidence type="ECO:0000256" key="1">
    <source>
        <dbReference type="ARBA" id="ARBA00005396"/>
    </source>
</evidence>
<dbReference type="Proteomes" id="UP000821853">
    <property type="component" value="Chromosome 1"/>
</dbReference>
<proteinExistence type="inferred from homology"/>
<organism evidence="8 9">
    <name type="scientific">Haemaphysalis longicornis</name>
    <name type="common">Bush tick</name>
    <dbReference type="NCBI Taxonomy" id="44386"/>
    <lineage>
        <taxon>Eukaryota</taxon>
        <taxon>Metazoa</taxon>
        <taxon>Ecdysozoa</taxon>
        <taxon>Arthropoda</taxon>
        <taxon>Chelicerata</taxon>
        <taxon>Arachnida</taxon>
        <taxon>Acari</taxon>
        <taxon>Parasitiformes</taxon>
        <taxon>Ixodida</taxon>
        <taxon>Ixodoidea</taxon>
        <taxon>Ixodidae</taxon>
        <taxon>Haemaphysalinae</taxon>
        <taxon>Haemaphysalis</taxon>
    </lineage>
</organism>
<keyword evidence="7" id="KW-0812">Transmembrane</keyword>
<gene>
    <name evidence="8" type="ORF">HPB48_014167</name>
</gene>
<reference evidence="8 9" key="1">
    <citation type="journal article" date="2020" name="Cell">
        <title>Large-Scale Comparative Analyses of Tick Genomes Elucidate Their Genetic Diversity and Vector Capacities.</title>
        <authorList>
            <consortium name="Tick Genome and Microbiome Consortium (TIGMIC)"/>
            <person name="Jia N."/>
            <person name="Wang J."/>
            <person name="Shi W."/>
            <person name="Du L."/>
            <person name="Sun Y."/>
            <person name="Zhan W."/>
            <person name="Jiang J.F."/>
            <person name="Wang Q."/>
            <person name="Zhang B."/>
            <person name="Ji P."/>
            <person name="Bell-Sakyi L."/>
            <person name="Cui X.M."/>
            <person name="Yuan T.T."/>
            <person name="Jiang B.G."/>
            <person name="Yang W.F."/>
            <person name="Lam T.T."/>
            <person name="Chang Q.C."/>
            <person name="Ding S.J."/>
            <person name="Wang X.J."/>
            <person name="Zhu J.G."/>
            <person name="Ruan X.D."/>
            <person name="Zhao L."/>
            <person name="Wei J.T."/>
            <person name="Ye R.Z."/>
            <person name="Que T.C."/>
            <person name="Du C.H."/>
            <person name="Zhou Y.H."/>
            <person name="Cheng J.X."/>
            <person name="Dai P.F."/>
            <person name="Guo W.B."/>
            <person name="Han X.H."/>
            <person name="Huang E.J."/>
            <person name="Li L.F."/>
            <person name="Wei W."/>
            <person name="Gao Y.C."/>
            <person name="Liu J.Z."/>
            <person name="Shao H.Z."/>
            <person name="Wang X."/>
            <person name="Wang C.C."/>
            <person name="Yang T.C."/>
            <person name="Huo Q.B."/>
            <person name="Li W."/>
            <person name="Chen H.Y."/>
            <person name="Chen S.E."/>
            <person name="Zhou L.G."/>
            <person name="Ni X.B."/>
            <person name="Tian J.H."/>
            <person name="Sheng Y."/>
            <person name="Liu T."/>
            <person name="Pan Y.S."/>
            <person name="Xia L.Y."/>
            <person name="Li J."/>
            <person name="Zhao F."/>
            <person name="Cao W.C."/>
        </authorList>
    </citation>
    <scope>NUCLEOTIDE SEQUENCE [LARGE SCALE GENOMIC DNA]</scope>
    <source>
        <strain evidence="8">HaeL-2018</strain>
    </source>
</reference>
<dbReference type="VEuPathDB" id="VectorBase:HLOH_049507"/>
<feature type="compositionally biased region" description="Basic and acidic residues" evidence="6">
    <location>
        <begin position="153"/>
        <end position="180"/>
    </location>
</feature>
<evidence type="ECO:0000256" key="2">
    <source>
        <dbReference type="ARBA" id="ARBA00022448"/>
    </source>
</evidence>
<comment type="caution">
    <text evidence="8">The sequence shown here is derived from an EMBL/GenBank/DDBJ whole genome shotgun (WGS) entry which is preliminary data.</text>
</comment>
<evidence type="ECO:0000313" key="9">
    <source>
        <dbReference type="Proteomes" id="UP000821853"/>
    </source>
</evidence>
<comment type="function">
    <text evidence="5">Positively regulates a late step in synaptic vesicle exocytosis.</text>
</comment>
<dbReference type="SUPFAM" id="SSF58038">
    <property type="entry name" value="SNARE fusion complex"/>
    <property type="match status" value="1"/>
</dbReference>
<keyword evidence="4" id="KW-0532">Neurotransmitter transport</keyword>
<evidence type="ECO:0000256" key="7">
    <source>
        <dbReference type="SAM" id="Phobius"/>
    </source>
</evidence>
<protein>
    <submittedName>
        <fullName evidence="8">Uncharacterized protein</fullName>
    </submittedName>
</protein>
<keyword evidence="2" id="KW-0813">Transport</keyword>
<feature type="region of interest" description="Disordered" evidence="6">
    <location>
        <begin position="153"/>
        <end position="182"/>
    </location>
</feature>
<dbReference type="GO" id="GO:0043195">
    <property type="term" value="C:terminal bouton"/>
    <property type="evidence" value="ECO:0007669"/>
    <property type="project" value="TreeGrafter"/>
</dbReference>
<keyword evidence="7" id="KW-1133">Transmembrane helix</keyword>
<evidence type="ECO:0000256" key="6">
    <source>
        <dbReference type="SAM" id="MobiDB-lite"/>
    </source>
</evidence>
<feature type="region of interest" description="Disordered" evidence="6">
    <location>
        <begin position="1"/>
        <end position="22"/>
    </location>
</feature>
<dbReference type="GO" id="GO:0016079">
    <property type="term" value="P:synaptic vesicle exocytosis"/>
    <property type="evidence" value="ECO:0007669"/>
    <property type="project" value="TreeGrafter"/>
</dbReference>